<evidence type="ECO:0000256" key="2">
    <source>
        <dbReference type="SAM" id="Phobius"/>
    </source>
</evidence>
<reference evidence="3 4" key="1">
    <citation type="submission" date="2015-11" db="EMBL/GenBank/DDBJ databases">
        <title>Solirubrum puertoriconensis gen. nov. an environmental bacteria isolated in Puerto Rico.</title>
        <authorList>
            <person name="Cuebas-Irizarry M.F."/>
            <person name="Montalvo-Rodriguez R."/>
        </authorList>
    </citation>
    <scope>NUCLEOTIDE SEQUENCE [LARGE SCALE GENOMIC DNA]</scope>
    <source>
        <strain evidence="3 4">MC1A</strain>
    </source>
</reference>
<keyword evidence="2" id="KW-1133">Transmembrane helix</keyword>
<dbReference type="PANTHER" id="PTHR40940">
    <property type="entry name" value="PROTEIN BATD-RELATED"/>
    <property type="match status" value="1"/>
</dbReference>
<proteinExistence type="predicted"/>
<dbReference type="Proteomes" id="UP000054223">
    <property type="component" value="Unassembled WGS sequence"/>
</dbReference>
<keyword evidence="2" id="KW-0812">Transmembrane</keyword>
<keyword evidence="4" id="KW-1185">Reference proteome</keyword>
<sequence length="538" mass="58821">MRSFDYMPWRLIFSFWGWLWLIYVATPTAAAQAPAQPTPPPAAASAPPAGQQAALELGRTTFPINEYFTIAIRLSGAPLEKYSAFPDIEGFKKSGKTSTTTTRTSQGRSAVELVLTQRYAAFAEGDFTLKPFSITVNGQVLRSAGAALHVVPQPTAPATTPPTAATPNAQAPPATAPSSKQPLQGIGLLDQLLGKPKPQELIEQPDQAFLSVEPNKTTAWVGEPVHVGMYLYLAPTDQGLLDFHRFAEQLPTLLRQLRQPGAWEETFDETNIRPDSVRVGGKPFLRYQLHEAVYYPLSTKPLSFPVIGLQMIKYRLAKRPLPGTDSRVVGYKTYFSRPRTVQVKALPAPPAGIAAAPVAVGRYSLREGLDRTKFQTGQTVSYTLVVEGEGNLTALTPPAVQALAGLEVYGPEIRQEVTRANGRVTGRKILRYRLVPSQPGQLNLGDILAVPTFDYAKGKYNTLRSDLTLQVSGPAVSPPQEVTAFVRTDPFYQQQLAKASSTLQALDTPKQVRRYANFVLAVLLVVAVFGWWTARDRP</sequence>
<gene>
    <name evidence="3" type="ORF">ASU33_04435</name>
</gene>
<accession>A0A9X0HIP2</accession>
<dbReference type="PANTHER" id="PTHR40940:SF2">
    <property type="entry name" value="BATD"/>
    <property type="match status" value="1"/>
</dbReference>
<organism evidence="3 4">
    <name type="scientific">Solirubrum puertoriconensis</name>
    <dbReference type="NCBI Taxonomy" id="1751427"/>
    <lineage>
        <taxon>Bacteria</taxon>
        <taxon>Pseudomonadati</taxon>
        <taxon>Bacteroidota</taxon>
        <taxon>Cytophagia</taxon>
        <taxon>Cytophagales</taxon>
    </lineage>
</organism>
<dbReference type="InterPro" id="IPR025738">
    <property type="entry name" value="BatD"/>
</dbReference>
<evidence type="ECO:0000256" key="1">
    <source>
        <dbReference type="SAM" id="MobiDB-lite"/>
    </source>
</evidence>
<dbReference type="AlphaFoldDB" id="A0A9X0HIP2"/>
<feature type="region of interest" description="Disordered" evidence="1">
    <location>
        <begin position="152"/>
        <end position="182"/>
    </location>
</feature>
<dbReference type="EMBL" id="LNAL01000008">
    <property type="protein sequence ID" value="KUG06597.1"/>
    <property type="molecule type" value="Genomic_DNA"/>
</dbReference>
<name>A0A9X0HIP2_SOLP1</name>
<feature type="transmembrane region" description="Helical" evidence="2">
    <location>
        <begin position="515"/>
        <end position="534"/>
    </location>
</feature>
<dbReference type="Pfam" id="PF13584">
    <property type="entry name" value="BatD"/>
    <property type="match status" value="2"/>
</dbReference>
<evidence type="ECO:0000313" key="4">
    <source>
        <dbReference type="Proteomes" id="UP000054223"/>
    </source>
</evidence>
<evidence type="ECO:0000313" key="3">
    <source>
        <dbReference type="EMBL" id="KUG06597.1"/>
    </source>
</evidence>
<evidence type="ECO:0008006" key="5">
    <source>
        <dbReference type="Google" id="ProtNLM"/>
    </source>
</evidence>
<protein>
    <recommendedName>
        <fullName evidence="5">Protein BatD</fullName>
    </recommendedName>
</protein>
<keyword evidence="2" id="KW-0472">Membrane</keyword>
<comment type="caution">
    <text evidence="3">The sequence shown here is derived from an EMBL/GenBank/DDBJ whole genome shotgun (WGS) entry which is preliminary data.</text>
</comment>